<dbReference type="Proteomes" id="UP000015106">
    <property type="component" value="Chromosome 7"/>
</dbReference>
<keyword evidence="4" id="KW-1185">Reference proteome</keyword>
<organism evidence="3 4">
    <name type="scientific">Triticum urartu</name>
    <name type="common">Red wild einkorn</name>
    <name type="synonym">Crithodium urartu</name>
    <dbReference type="NCBI Taxonomy" id="4572"/>
    <lineage>
        <taxon>Eukaryota</taxon>
        <taxon>Viridiplantae</taxon>
        <taxon>Streptophyta</taxon>
        <taxon>Embryophyta</taxon>
        <taxon>Tracheophyta</taxon>
        <taxon>Spermatophyta</taxon>
        <taxon>Magnoliopsida</taxon>
        <taxon>Liliopsida</taxon>
        <taxon>Poales</taxon>
        <taxon>Poaceae</taxon>
        <taxon>BOP clade</taxon>
        <taxon>Pooideae</taxon>
        <taxon>Triticodae</taxon>
        <taxon>Triticeae</taxon>
        <taxon>Triticinae</taxon>
        <taxon>Triticum</taxon>
    </lineage>
</organism>
<dbReference type="AlphaFoldDB" id="A0A8R7R5S9"/>
<evidence type="ECO:0008006" key="5">
    <source>
        <dbReference type="Google" id="ProtNLM"/>
    </source>
</evidence>
<sequence length="88" mass="9929">MHKKELINCRFAVMCLFTRGGAVASRCGWRGGRRQRGSRMVLAAVMKRSVTLYARRQDWRGFKDTHSGYPGRPPIPAHTVAPPLFVSN</sequence>
<protein>
    <recommendedName>
        <fullName evidence="5">Secreted protein</fullName>
    </recommendedName>
</protein>
<accession>A0A8R7R5S9</accession>
<proteinExistence type="predicted"/>
<evidence type="ECO:0000256" key="2">
    <source>
        <dbReference type="SAM" id="SignalP"/>
    </source>
</evidence>
<feature type="signal peptide" evidence="2">
    <location>
        <begin position="1"/>
        <end position="24"/>
    </location>
</feature>
<dbReference type="EnsemblPlants" id="TuG1812G0700003438.01.T02">
    <property type="protein sequence ID" value="TuG1812G0700003438.01.T02"/>
    <property type="gene ID" value="TuG1812G0700003438.01"/>
</dbReference>
<dbReference type="Gramene" id="TuG1812G0700003438.01.T02">
    <property type="protein sequence ID" value="TuG1812G0700003438.01.T02"/>
    <property type="gene ID" value="TuG1812G0700003438.01"/>
</dbReference>
<evidence type="ECO:0000256" key="1">
    <source>
        <dbReference type="SAM" id="MobiDB-lite"/>
    </source>
</evidence>
<keyword evidence="2" id="KW-0732">Signal</keyword>
<name>A0A8R7R5S9_TRIUA</name>
<feature type="chain" id="PRO_5035820964" description="Secreted protein" evidence="2">
    <location>
        <begin position="25"/>
        <end position="88"/>
    </location>
</feature>
<reference evidence="4" key="1">
    <citation type="journal article" date="2013" name="Nature">
        <title>Draft genome of the wheat A-genome progenitor Triticum urartu.</title>
        <authorList>
            <person name="Ling H.Q."/>
            <person name="Zhao S."/>
            <person name="Liu D."/>
            <person name="Wang J."/>
            <person name="Sun H."/>
            <person name="Zhang C."/>
            <person name="Fan H."/>
            <person name="Li D."/>
            <person name="Dong L."/>
            <person name="Tao Y."/>
            <person name="Gao C."/>
            <person name="Wu H."/>
            <person name="Li Y."/>
            <person name="Cui Y."/>
            <person name="Guo X."/>
            <person name="Zheng S."/>
            <person name="Wang B."/>
            <person name="Yu K."/>
            <person name="Liang Q."/>
            <person name="Yang W."/>
            <person name="Lou X."/>
            <person name="Chen J."/>
            <person name="Feng M."/>
            <person name="Jian J."/>
            <person name="Zhang X."/>
            <person name="Luo G."/>
            <person name="Jiang Y."/>
            <person name="Liu J."/>
            <person name="Wang Z."/>
            <person name="Sha Y."/>
            <person name="Zhang B."/>
            <person name="Wu H."/>
            <person name="Tang D."/>
            <person name="Shen Q."/>
            <person name="Xue P."/>
            <person name="Zou S."/>
            <person name="Wang X."/>
            <person name="Liu X."/>
            <person name="Wang F."/>
            <person name="Yang Y."/>
            <person name="An X."/>
            <person name="Dong Z."/>
            <person name="Zhang K."/>
            <person name="Zhang X."/>
            <person name="Luo M.C."/>
            <person name="Dvorak J."/>
            <person name="Tong Y."/>
            <person name="Wang J."/>
            <person name="Yang H."/>
            <person name="Li Z."/>
            <person name="Wang D."/>
            <person name="Zhang A."/>
            <person name="Wang J."/>
        </authorList>
    </citation>
    <scope>NUCLEOTIDE SEQUENCE</scope>
    <source>
        <strain evidence="4">cv. G1812</strain>
    </source>
</reference>
<reference evidence="3" key="3">
    <citation type="submission" date="2022-06" db="UniProtKB">
        <authorList>
            <consortium name="EnsemblPlants"/>
        </authorList>
    </citation>
    <scope>IDENTIFICATION</scope>
</reference>
<evidence type="ECO:0000313" key="3">
    <source>
        <dbReference type="EnsemblPlants" id="TuG1812G0700003438.01.T02"/>
    </source>
</evidence>
<feature type="region of interest" description="Disordered" evidence="1">
    <location>
        <begin position="64"/>
        <end position="88"/>
    </location>
</feature>
<reference evidence="3" key="2">
    <citation type="submission" date="2018-03" db="EMBL/GenBank/DDBJ databases">
        <title>The Triticum urartu genome reveals the dynamic nature of wheat genome evolution.</title>
        <authorList>
            <person name="Ling H."/>
            <person name="Ma B."/>
            <person name="Shi X."/>
            <person name="Liu H."/>
            <person name="Dong L."/>
            <person name="Sun H."/>
            <person name="Cao Y."/>
            <person name="Gao Q."/>
            <person name="Zheng S."/>
            <person name="Li Y."/>
            <person name="Yu Y."/>
            <person name="Du H."/>
            <person name="Qi M."/>
            <person name="Li Y."/>
            <person name="Yu H."/>
            <person name="Cui Y."/>
            <person name="Wang N."/>
            <person name="Chen C."/>
            <person name="Wu H."/>
            <person name="Zhao Y."/>
            <person name="Zhang J."/>
            <person name="Li Y."/>
            <person name="Zhou W."/>
            <person name="Zhang B."/>
            <person name="Hu W."/>
            <person name="Eijk M."/>
            <person name="Tang J."/>
            <person name="Witsenboer H."/>
            <person name="Zhao S."/>
            <person name="Li Z."/>
            <person name="Zhang A."/>
            <person name="Wang D."/>
            <person name="Liang C."/>
        </authorList>
    </citation>
    <scope>NUCLEOTIDE SEQUENCE [LARGE SCALE GENOMIC DNA]</scope>
    <source>
        <strain evidence="3">cv. G1812</strain>
    </source>
</reference>
<evidence type="ECO:0000313" key="4">
    <source>
        <dbReference type="Proteomes" id="UP000015106"/>
    </source>
</evidence>